<proteinExistence type="predicted"/>
<feature type="transmembrane region" description="Helical" evidence="2">
    <location>
        <begin position="200"/>
        <end position="219"/>
    </location>
</feature>
<gene>
    <name evidence="3" type="ORF">AVEN_81473_1</name>
</gene>
<name>A0A4Y2E4F7_ARAVE</name>
<evidence type="ECO:0000256" key="1">
    <source>
        <dbReference type="SAM" id="MobiDB-lite"/>
    </source>
</evidence>
<organism evidence="3 4">
    <name type="scientific">Araneus ventricosus</name>
    <name type="common">Orbweaver spider</name>
    <name type="synonym">Epeira ventricosa</name>
    <dbReference type="NCBI Taxonomy" id="182803"/>
    <lineage>
        <taxon>Eukaryota</taxon>
        <taxon>Metazoa</taxon>
        <taxon>Ecdysozoa</taxon>
        <taxon>Arthropoda</taxon>
        <taxon>Chelicerata</taxon>
        <taxon>Arachnida</taxon>
        <taxon>Araneae</taxon>
        <taxon>Araneomorphae</taxon>
        <taxon>Entelegynae</taxon>
        <taxon>Araneoidea</taxon>
        <taxon>Araneidae</taxon>
        <taxon>Araneus</taxon>
    </lineage>
</organism>
<keyword evidence="4" id="KW-1185">Reference proteome</keyword>
<dbReference type="AlphaFoldDB" id="A0A4Y2E4F7"/>
<keyword evidence="2" id="KW-0472">Membrane</keyword>
<dbReference type="EMBL" id="BGPR01000485">
    <property type="protein sequence ID" value="GBM22715.1"/>
    <property type="molecule type" value="Genomic_DNA"/>
</dbReference>
<evidence type="ECO:0000313" key="3">
    <source>
        <dbReference type="EMBL" id="GBM22715.1"/>
    </source>
</evidence>
<accession>A0A4Y2E4F7</accession>
<keyword evidence="2" id="KW-0812">Transmembrane</keyword>
<dbReference type="Proteomes" id="UP000499080">
    <property type="component" value="Unassembled WGS sequence"/>
</dbReference>
<sequence length="228" mass="25438">SALTPGDSRIYASASFFEVASKSWIKGSNIKPFLSSTGTLTASLYWRSERGDTEMPKGRHRDAKGETQRCRRGDTEMPKGRHRDAVLKKEGIDDGKDLYKSAGISSKVALSPRLFLFPTPFIASGSRVLLFLHVPHVEVLQQFCCRRPRSAQICSSEAVHVLPLPSKLNQPNCMLITVPVEFERYRVLPCTTAFIGSVSFFYGGLGGQWGLILLFGRFFKSVSNLWEM</sequence>
<comment type="caution">
    <text evidence="3">The sequence shown here is derived from an EMBL/GenBank/DDBJ whole genome shotgun (WGS) entry which is preliminary data.</text>
</comment>
<evidence type="ECO:0000256" key="2">
    <source>
        <dbReference type="SAM" id="Phobius"/>
    </source>
</evidence>
<feature type="region of interest" description="Disordered" evidence="1">
    <location>
        <begin position="51"/>
        <end position="81"/>
    </location>
</feature>
<reference evidence="3 4" key="1">
    <citation type="journal article" date="2019" name="Sci. Rep.">
        <title>Orb-weaving spider Araneus ventricosus genome elucidates the spidroin gene catalogue.</title>
        <authorList>
            <person name="Kono N."/>
            <person name="Nakamura H."/>
            <person name="Ohtoshi R."/>
            <person name="Moran D.A.P."/>
            <person name="Shinohara A."/>
            <person name="Yoshida Y."/>
            <person name="Fujiwara M."/>
            <person name="Mori M."/>
            <person name="Tomita M."/>
            <person name="Arakawa K."/>
        </authorList>
    </citation>
    <scope>NUCLEOTIDE SEQUENCE [LARGE SCALE GENOMIC DNA]</scope>
</reference>
<protein>
    <submittedName>
        <fullName evidence="3">Uncharacterized protein</fullName>
    </submittedName>
</protein>
<feature type="non-terminal residue" evidence="3">
    <location>
        <position position="1"/>
    </location>
</feature>
<keyword evidence="2" id="KW-1133">Transmembrane helix</keyword>
<evidence type="ECO:0000313" key="4">
    <source>
        <dbReference type="Proteomes" id="UP000499080"/>
    </source>
</evidence>